<gene>
    <name evidence="1" type="ORF">NUKP37_50710</name>
</gene>
<reference evidence="1" key="1">
    <citation type="journal article" date="2022" name="J. Appl. Microbiol.">
        <title>PCR-based ORF typing of Klebsiella pneumoniae for rapid identification of global clones and transmission events.</title>
        <authorList>
            <person name="Nonogaki R."/>
            <person name="Iijima A."/>
            <person name="Kawamura K."/>
            <person name="Kayama S."/>
            <person name="Sugai M."/>
            <person name="Yagi T."/>
            <person name="Arakawa Y."/>
            <person name="Doi Y."/>
            <person name="Suzuki M."/>
        </authorList>
    </citation>
    <scope>NUCLEOTIDE SEQUENCE</scope>
    <source>
        <strain evidence="1">NUKP-37</strain>
    </source>
</reference>
<name>A0A9P3PC35_KLEVA</name>
<organism evidence="1 2">
    <name type="scientific">Klebsiella variicola</name>
    <dbReference type="NCBI Taxonomy" id="244366"/>
    <lineage>
        <taxon>Bacteria</taxon>
        <taxon>Pseudomonadati</taxon>
        <taxon>Pseudomonadota</taxon>
        <taxon>Gammaproteobacteria</taxon>
        <taxon>Enterobacterales</taxon>
        <taxon>Enterobacteriaceae</taxon>
        <taxon>Klebsiella/Raoultella group</taxon>
        <taxon>Klebsiella</taxon>
        <taxon>Klebsiella pneumoniae complex</taxon>
    </lineage>
</organism>
<sequence>MTVNLLPQLPCGYRYGIERSIRPQTGAEFFPPQGCVIKSVNFGDGVVICVPIQWYIKQLDLWVTV</sequence>
<accession>A0A9P3PC35</accession>
<protein>
    <submittedName>
        <fullName evidence="1">Uncharacterized protein</fullName>
    </submittedName>
</protein>
<dbReference type="Proteomes" id="UP001060507">
    <property type="component" value="Unassembled WGS sequence"/>
</dbReference>
<evidence type="ECO:0000313" key="1">
    <source>
        <dbReference type="EMBL" id="GKK03824.1"/>
    </source>
</evidence>
<dbReference type="EMBL" id="BQTA01000028">
    <property type="protein sequence ID" value="GKK03824.1"/>
    <property type="molecule type" value="Genomic_DNA"/>
</dbReference>
<evidence type="ECO:0000313" key="2">
    <source>
        <dbReference type="Proteomes" id="UP001060507"/>
    </source>
</evidence>
<comment type="caution">
    <text evidence="1">The sequence shown here is derived from an EMBL/GenBank/DDBJ whole genome shotgun (WGS) entry which is preliminary data.</text>
</comment>
<proteinExistence type="predicted"/>
<dbReference type="AlphaFoldDB" id="A0A9P3PC35"/>